<keyword evidence="7" id="KW-0175">Coiled coil</keyword>
<evidence type="ECO:0000256" key="2">
    <source>
        <dbReference type="ARBA" id="ARBA00007466"/>
    </source>
</evidence>
<comment type="similarity">
    <text evidence="2">Belongs to the NOP14 family.</text>
</comment>
<feature type="compositionally biased region" description="Basic and acidic residues" evidence="8">
    <location>
        <begin position="287"/>
        <end position="311"/>
    </location>
</feature>
<organism evidence="9 10">
    <name type="scientific">Mortierella polycephala</name>
    <dbReference type="NCBI Taxonomy" id="41804"/>
    <lineage>
        <taxon>Eukaryota</taxon>
        <taxon>Fungi</taxon>
        <taxon>Fungi incertae sedis</taxon>
        <taxon>Mucoromycota</taxon>
        <taxon>Mortierellomycotina</taxon>
        <taxon>Mortierellomycetes</taxon>
        <taxon>Mortierellales</taxon>
        <taxon>Mortierellaceae</taxon>
        <taxon>Mortierella</taxon>
    </lineage>
</organism>
<feature type="compositionally biased region" description="Basic and acidic residues" evidence="8">
    <location>
        <begin position="519"/>
        <end position="528"/>
    </location>
</feature>
<evidence type="ECO:0000256" key="4">
    <source>
        <dbReference type="ARBA" id="ARBA00022552"/>
    </source>
</evidence>
<dbReference type="EMBL" id="JAAAJA010000312">
    <property type="protein sequence ID" value="KAG0256191.1"/>
    <property type="molecule type" value="Genomic_DNA"/>
</dbReference>
<feature type="non-terminal residue" evidence="9">
    <location>
        <position position="537"/>
    </location>
</feature>
<feature type="coiled-coil region" evidence="7">
    <location>
        <begin position="228"/>
        <end position="255"/>
    </location>
</feature>
<dbReference type="GO" id="GO:0030490">
    <property type="term" value="P:maturation of SSU-rRNA"/>
    <property type="evidence" value="ECO:0007669"/>
    <property type="project" value="TreeGrafter"/>
</dbReference>
<name>A0A9P6Q0U6_9FUNG</name>
<feature type="compositionally biased region" description="Acidic residues" evidence="8">
    <location>
        <begin position="386"/>
        <end position="398"/>
    </location>
</feature>
<feature type="compositionally biased region" description="Acidic residues" evidence="8">
    <location>
        <begin position="169"/>
        <end position="183"/>
    </location>
</feature>
<comment type="function">
    <text evidence="6">Involved in nucleolar processing of pre-18S ribosomal RNA. Has a role in the nuclear export of 40S pre-ribosomal subunit to the cytoplasm.</text>
</comment>
<dbReference type="InterPro" id="IPR007276">
    <property type="entry name" value="Nop14"/>
</dbReference>
<evidence type="ECO:0000256" key="5">
    <source>
        <dbReference type="ARBA" id="ARBA00023242"/>
    </source>
</evidence>
<keyword evidence="3" id="KW-0690">Ribosome biogenesis</keyword>
<gene>
    <name evidence="9" type="primary">NOP14_2</name>
    <name evidence="9" type="ORF">BG011_004717</name>
</gene>
<dbReference type="AlphaFoldDB" id="A0A9P6Q0U6"/>
<protein>
    <submittedName>
        <fullName evidence="9">Nucleolar complex protein 14</fullName>
    </submittedName>
</protein>
<feature type="region of interest" description="Disordered" evidence="8">
    <location>
        <begin position="12"/>
        <end position="47"/>
    </location>
</feature>
<keyword evidence="4" id="KW-0698">rRNA processing</keyword>
<reference evidence="9" key="1">
    <citation type="journal article" date="2020" name="Fungal Divers.">
        <title>Resolving the Mortierellaceae phylogeny through synthesis of multi-gene phylogenetics and phylogenomics.</title>
        <authorList>
            <person name="Vandepol N."/>
            <person name="Liber J."/>
            <person name="Desiro A."/>
            <person name="Na H."/>
            <person name="Kennedy M."/>
            <person name="Barry K."/>
            <person name="Grigoriev I.V."/>
            <person name="Miller A.N."/>
            <person name="O'Donnell K."/>
            <person name="Stajich J.E."/>
            <person name="Bonito G."/>
        </authorList>
    </citation>
    <scope>NUCLEOTIDE SEQUENCE</scope>
    <source>
        <strain evidence="9">KOD948</strain>
    </source>
</reference>
<proteinExistence type="inferred from homology"/>
<evidence type="ECO:0000313" key="9">
    <source>
        <dbReference type="EMBL" id="KAG0256191.1"/>
    </source>
</evidence>
<feature type="compositionally biased region" description="Basic and acidic residues" evidence="8">
    <location>
        <begin position="206"/>
        <end position="215"/>
    </location>
</feature>
<evidence type="ECO:0000256" key="6">
    <source>
        <dbReference type="ARBA" id="ARBA00024695"/>
    </source>
</evidence>
<dbReference type="GO" id="GO:0032040">
    <property type="term" value="C:small-subunit processome"/>
    <property type="evidence" value="ECO:0007669"/>
    <property type="project" value="InterPro"/>
</dbReference>
<dbReference type="OrthoDB" id="441771at2759"/>
<keyword evidence="5" id="KW-0539">Nucleus</keyword>
<feature type="compositionally biased region" description="Acidic residues" evidence="8">
    <location>
        <begin position="432"/>
        <end position="489"/>
    </location>
</feature>
<evidence type="ECO:0000256" key="1">
    <source>
        <dbReference type="ARBA" id="ARBA00004604"/>
    </source>
</evidence>
<sequence length="537" mass="60443">MAKSALYRLKSSLKEAGAIGPNSRASLSKKDRKKGRPTAASAKNDLNKKLAHIKDAMNPFEMKVTHQKHDILGRKTKGVEGKPTLSKQVGEENRRKTLLQELQKKNKAGGVIDKRFGEDNPNMTPEEKMLERFTMEKQSRAKGGAIFNLEEEADLTHYGQSLAGLDDFDEAELGYGDDDDDDDNRGAISGDIVSHSHFGGFDEAPQETHEDGRPKTKAEVMKEVIAKSKFHKHERQKEKEEMDDITKELDDELDSIRGLLGFMDPGAEERRPKRAPLPSQKSTATRALDRIADEEKERMKTDRESGILDKDFDDSYDKHIRELAFDRRAKPQDRLKTEEEIAQEEVEKLEKAEKARKRRMEGLAEEDDKKEQGGYKKRRKAVPAADDLDDDFALDDEFGLGTGMDVHEEGFKGVKPGRMPSKKRRTAKIDKDESESEGEEEEEEEDEEEEEEGEEEEGDEDDEGEEGESEDDEEEDDEDSDDDFSDLDMDMERPTESADGADNGSDDMNDMSALKTKKAAKDEKKVKVSADAAAAAT</sequence>
<dbReference type="Proteomes" id="UP000726737">
    <property type="component" value="Unassembled WGS sequence"/>
</dbReference>
<accession>A0A9P6Q0U6</accession>
<evidence type="ECO:0000313" key="10">
    <source>
        <dbReference type="Proteomes" id="UP000726737"/>
    </source>
</evidence>
<evidence type="ECO:0000256" key="3">
    <source>
        <dbReference type="ARBA" id="ARBA00022517"/>
    </source>
</evidence>
<feature type="compositionally biased region" description="Basic and acidic residues" evidence="8">
    <location>
        <begin position="66"/>
        <end position="80"/>
    </location>
</feature>
<evidence type="ECO:0000256" key="8">
    <source>
        <dbReference type="SAM" id="MobiDB-lite"/>
    </source>
</evidence>
<feature type="region of interest" description="Disordered" evidence="8">
    <location>
        <begin position="169"/>
        <end position="215"/>
    </location>
</feature>
<dbReference type="PANTHER" id="PTHR23183">
    <property type="entry name" value="NOP14"/>
    <property type="match status" value="1"/>
</dbReference>
<feature type="region of interest" description="Disordered" evidence="8">
    <location>
        <begin position="325"/>
        <end position="537"/>
    </location>
</feature>
<evidence type="ECO:0000256" key="7">
    <source>
        <dbReference type="SAM" id="Coils"/>
    </source>
</evidence>
<feature type="compositionally biased region" description="Basic and acidic residues" evidence="8">
    <location>
        <begin position="325"/>
        <end position="353"/>
    </location>
</feature>
<feature type="region of interest" description="Disordered" evidence="8">
    <location>
        <begin position="66"/>
        <end position="94"/>
    </location>
</feature>
<feature type="region of interest" description="Disordered" evidence="8">
    <location>
        <begin position="262"/>
        <end position="311"/>
    </location>
</feature>
<dbReference type="Pfam" id="PF04147">
    <property type="entry name" value="Nop14"/>
    <property type="match status" value="1"/>
</dbReference>
<keyword evidence="10" id="KW-1185">Reference proteome</keyword>
<comment type="caution">
    <text evidence="9">The sequence shown here is derived from an EMBL/GenBank/DDBJ whole genome shotgun (WGS) entry which is preliminary data.</text>
</comment>
<dbReference type="PANTHER" id="PTHR23183:SF0">
    <property type="entry name" value="NUCLEOLAR PROTEIN 14"/>
    <property type="match status" value="1"/>
</dbReference>
<dbReference type="GO" id="GO:0030692">
    <property type="term" value="C:Noc4p-Nop14p complex"/>
    <property type="evidence" value="ECO:0007669"/>
    <property type="project" value="TreeGrafter"/>
</dbReference>
<comment type="subcellular location">
    <subcellularLocation>
        <location evidence="1">Nucleus</location>
        <location evidence="1">Nucleolus</location>
    </subcellularLocation>
</comment>